<dbReference type="EMBL" id="JBEFKJ010000010">
    <property type="protein sequence ID" value="KAL2043717.1"/>
    <property type="molecule type" value="Genomic_DNA"/>
</dbReference>
<protein>
    <submittedName>
        <fullName evidence="2">Uncharacterized protein</fullName>
    </submittedName>
</protein>
<proteinExistence type="predicted"/>
<evidence type="ECO:0000313" key="2">
    <source>
        <dbReference type="EMBL" id="KAL2043717.1"/>
    </source>
</evidence>
<name>A0ABR4AD25_9LECA</name>
<evidence type="ECO:0000256" key="1">
    <source>
        <dbReference type="SAM" id="MobiDB-lite"/>
    </source>
</evidence>
<organism evidence="2 3">
    <name type="scientific">Stereocaulon virgatum</name>
    <dbReference type="NCBI Taxonomy" id="373712"/>
    <lineage>
        <taxon>Eukaryota</taxon>
        <taxon>Fungi</taxon>
        <taxon>Dikarya</taxon>
        <taxon>Ascomycota</taxon>
        <taxon>Pezizomycotina</taxon>
        <taxon>Lecanoromycetes</taxon>
        <taxon>OSLEUM clade</taxon>
        <taxon>Lecanoromycetidae</taxon>
        <taxon>Lecanorales</taxon>
        <taxon>Lecanorineae</taxon>
        <taxon>Stereocaulaceae</taxon>
        <taxon>Stereocaulon</taxon>
    </lineage>
</organism>
<gene>
    <name evidence="2" type="ORF">N7G274_003236</name>
</gene>
<feature type="compositionally biased region" description="Polar residues" evidence="1">
    <location>
        <begin position="20"/>
        <end position="35"/>
    </location>
</feature>
<reference evidence="2 3" key="1">
    <citation type="submission" date="2024-09" db="EMBL/GenBank/DDBJ databases">
        <title>Rethinking Asexuality: The Enigmatic Case of Functional Sexual Genes in Lepraria (Stereocaulaceae).</title>
        <authorList>
            <person name="Doellman M."/>
            <person name="Sun Y."/>
            <person name="Barcenas-Pena A."/>
            <person name="Lumbsch H.T."/>
            <person name="Grewe F."/>
        </authorList>
    </citation>
    <scope>NUCLEOTIDE SEQUENCE [LARGE SCALE GENOMIC DNA]</scope>
    <source>
        <strain evidence="2 3">Mercado 3170</strain>
    </source>
</reference>
<keyword evidence="3" id="KW-1185">Reference proteome</keyword>
<comment type="caution">
    <text evidence="2">The sequence shown here is derived from an EMBL/GenBank/DDBJ whole genome shotgun (WGS) entry which is preliminary data.</text>
</comment>
<accession>A0ABR4AD25</accession>
<dbReference type="Proteomes" id="UP001590950">
    <property type="component" value="Unassembled WGS sequence"/>
</dbReference>
<sequence>MKLSRKLSQAPYRDHDYHKSSPSSHGIPTSKTDSLAKSAEQHASDLTNPSLQSSILTNLFDESSMPELDSKLSPCASPTAASDEN</sequence>
<feature type="region of interest" description="Disordered" evidence="1">
    <location>
        <begin position="65"/>
        <end position="85"/>
    </location>
</feature>
<feature type="region of interest" description="Disordered" evidence="1">
    <location>
        <begin position="1"/>
        <end position="52"/>
    </location>
</feature>
<evidence type="ECO:0000313" key="3">
    <source>
        <dbReference type="Proteomes" id="UP001590950"/>
    </source>
</evidence>